<sequence>MIAVTSQDLKKAVTEGRFREDLYYRLNVVPLHMPSLREHREDVPELVNYYLDWLVESEHLPFRKFSSGALNLLRNYSWPGNTRELKNLVQRLLILNRGDEVSEDEVAQALGGPHAESEAYPETLFEMPLRAARDRFEKAYLEHHLRRVGGNVSDLAQVVEMERTHLYRKLKGLGITPKADKDGE</sequence>
<dbReference type="InterPro" id="IPR002197">
    <property type="entry name" value="HTH_Fis"/>
</dbReference>
<dbReference type="GO" id="GO:0006355">
    <property type="term" value="P:regulation of DNA-templated transcription"/>
    <property type="evidence" value="ECO:0007669"/>
    <property type="project" value="InterPro"/>
</dbReference>
<evidence type="ECO:0000313" key="8">
    <source>
        <dbReference type="Proteomes" id="UP000177925"/>
    </source>
</evidence>
<dbReference type="InterPro" id="IPR027417">
    <property type="entry name" value="P-loop_NTPase"/>
</dbReference>
<evidence type="ECO:0000256" key="1">
    <source>
        <dbReference type="ARBA" id="ARBA00022553"/>
    </source>
</evidence>
<keyword evidence="2" id="KW-0547">Nucleotide-binding</keyword>
<dbReference type="SUPFAM" id="SSF52540">
    <property type="entry name" value="P-loop containing nucleoside triphosphate hydrolases"/>
    <property type="match status" value="1"/>
</dbReference>
<name>A0A1F6THC7_9PROT</name>
<proteinExistence type="predicted"/>
<dbReference type="PANTHER" id="PTHR32071">
    <property type="entry name" value="TRANSCRIPTIONAL REGULATORY PROTEIN"/>
    <property type="match status" value="1"/>
</dbReference>
<evidence type="ECO:0000259" key="6">
    <source>
        <dbReference type="PROSITE" id="PS50045"/>
    </source>
</evidence>
<dbReference type="Proteomes" id="UP000177925">
    <property type="component" value="Unassembled WGS sequence"/>
</dbReference>
<dbReference type="PANTHER" id="PTHR32071:SF17">
    <property type="entry name" value="TRANSCRIPTIONAL REGULATOR (NTRC FAMILY)"/>
    <property type="match status" value="1"/>
</dbReference>
<dbReference type="Gene3D" id="1.10.10.60">
    <property type="entry name" value="Homeodomain-like"/>
    <property type="match status" value="1"/>
</dbReference>
<protein>
    <recommendedName>
        <fullName evidence="6">Sigma-54 factor interaction domain-containing protein</fullName>
    </recommendedName>
</protein>
<dbReference type="GO" id="GO:0043565">
    <property type="term" value="F:sequence-specific DNA binding"/>
    <property type="evidence" value="ECO:0007669"/>
    <property type="project" value="InterPro"/>
</dbReference>
<keyword evidence="4" id="KW-0805">Transcription regulation</keyword>
<dbReference type="EMBL" id="MFSS01000023">
    <property type="protein sequence ID" value="OGI44499.1"/>
    <property type="molecule type" value="Genomic_DNA"/>
</dbReference>
<evidence type="ECO:0000256" key="2">
    <source>
        <dbReference type="ARBA" id="ARBA00022741"/>
    </source>
</evidence>
<evidence type="ECO:0000313" key="7">
    <source>
        <dbReference type="EMBL" id="OGI44499.1"/>
    </source>
</evidence>
<dbReference type="Pfam" id="PF00158">
    <property type="entry name" value="Sigma54_activat"/>
    <property type="match status" value="1"/>
</dbReference>
<keyword evidence="1" id="KW-0597">Phosphoprotein</keyword>
<dbReference type="Gene3D" id="3.40.50.300">
    <property type="entry name" value="P-loop containing nucleotide triphosphate hydrolases"/>
    <property type="match status" value="1"/>
</dbReference>
<dbReference type="Pfam" id="PF25601">
    <property type="entry name" value="AAA_lid_14"/>
    <property type="match status" value="1"/>
</dbReference>
<dbReference type="InterPro" id="IPR002078">
    <property type="entry name" value="Sigma_54_int"/>
</dbReference>
<dbReference type="InterPro" id="IPR009057">
    <property type="entry name" value="Homeodomain-like_sf"/>
</dbReference>
<organism evidence="7 8">
    <name type="scientific">Candidatus Muproteobacteria bacterium RBG_16_64_11</name>
    <dbReference type="NCBI Taxonomy" id="1817758"/>
    <lineage>
        <taxon>Bacteria</taxon>
        <taxon>Pseudomonadati</taxon>
        <taxon>Pseudomonadota</taxon>
        <taxon>Candidatus Muproteobacteria</taxon>
    </lineage>
</organism>
<accession>A0A1F6THC7</accession>
<evidence type="ECO:0000256" key="4">
    <source>
        <dbReference type="ARBA" id="ARBA00023015"/>
    </source>
</evidence>
<dbReference type="GO" id="GO:0005524">
    <property type="term" value="F:ATP binding"/>
    <property type="evidence" value="ECO:0007669"/>
    <property type="project" value="UniProtKB-KW"/>
</dbReference>
<dbReference type="STRING" id="1817758.A2150_01070"/>
<dbReference type="Pfam" id="PF02954">
    <property type="entry name" value="HTH_8"/>
    <property type="match status" value="1"/>
</dbReference>
<evidence type="ECO:0000256" key="3">
    <source>
        <dbReference type="ARBA" id="ARBA00022840"/>
    </source>
</evidence>
<reference evidence="7 8" key="1">
    <citation type="journal article" date="2016" name="Nat. Commun.">
        <title>Thousands of microbial genomes shed light on interconnected biogeochemical processes in an aquifer system.</title>
        <authorList>
            <person name="Anantharaman K."/>
            <person name="Brown C.T."/>
            <person name="Hug L.A."/>
            <person name="Sharon I."/>
            <person name="Castelle C.J."/>
            <person name="Probst A.J."/>
            <person name="Thomas B.C."/>
            <person name="Singh A."/>
            <person name="Wilkins M.J."/>
            <person name="Karaoz U."/>
            <person name="Brodie E.L."/>
            <person name="Williams K.H."/>
            <person name="Hubbard S.S."/>
            <person name="Banfield J.F."/>
        </authorList>
    </citation>
    <scope>NUCLEOTIDE SEQUENCE [LARGE SCALE GENOMIC DNA]</scope>
</reference>
<keyword evidence="5" id="KW-0804">Transcription</keyword>
<dbReference type="SUPFAM" id="SSF46689">
    <property type="entry name" value="Homeodomain-like"/>
    <property type="match status" value="1"/>
</dbReference>
<dbReference type="AlphaFoldDB" id="A0A1F6THC7"/>
<feature type="domain" description="Sigma-54 factor interaction" evidence="6">
    <location>
        <begin position="1"/>
        <end position="94"/>
    </location>
</feature>
<gene>
    <name evidence="7" type="ORF">A2150_01070</name>
</gene>
<dbReference type="InterPro" id="IPR058031">
    <property type="entry name" value="AAA_lid_NorR"/>
</dbReference>
<comment type="caution">
    <text evidence="7">The sequence shown here is derived from an EMBL/GenBank/DDBJ whole genome shotgun (WGS) entry which is preliminary data.</text>
</comment>
<dbReference type="PROSITE" id="PS50045">
    <property type="entry name" value="SIGMA54_INTERACT_4"/>
    <property type="match status" value="1"/>
</dbReference>
<keyword evidence="3" id="KW-0067">ATP-binding</keyword>
<dbReference type="Gene3D" id="1.10.8.60">
    <property type="match status" value="1"/>
</dbReference>
<evidence type="ECO:0000256" key="5">
    <source>
        <dbReference type="ARBA" id="ARBA00023163"/>
    </source>
</evidence>